<keyword evidence="3 6" id="KW-1133">Transmembrane helix</keyword>
<feature type="coiled-coil region" evidence="5">
    <location>
        <begin position="11"/>
        <end position="46"/>
    </location>
</feature>
<evidence type="ECO:0000256" key="2">
    <source>
        <dbReference type="ARBA" id="ARBA00022692"/>
    </source>
</evidence>
<evidence type="ECO:0000256" key="1">
    <source>
        <dbReference type="ARBA" id="ARBA00004141"/>
    </source>
</evidence>
<dbReference type="Pfam" id="PF05154">
    <property type="entry name" value="TM2"/>
    <property type="match status" value="1"/>
</dbReference>
<keyword evidence="2 6" id="KW-0812">Transmembrane</keyword>
<organism evidence="8 9">
    <name type="scientific">Lutimonas vermicola</name>
    <dbReference type="NCBI Taxonomy" id="414288"/>
    <lineage>
        <taxon>Bacteria</taxon>
        <taxon>Pseudomonadati</taxon>
        <taxon>Bacteroidota</taxon>
        <taxon>Flavobacteriia</taxon>
        <taxon>Flavobacteriales</taxon>
        <taxon>Flavobacteriaceae</taxon>
        <taxon>Lutimonas</taxon>
    </lineage>
</organism>
<protein>
    <submittedName>
        <fullName evidence="8">TM2 domain-containing protein</fullName>
    </submittedName>
</protein>
<evidence type="ECO:0000259" key="7">
    <source>
        <dbReference type="Pfam" id="PF05154"/>
    </source>
</evidence>
<dbReference type="InterPro" id="IPR007829">
    <property type="entry name" value="TM2"/>
</dbReference>
<keyword evidence="4 6" id="KW-0472">Membrane</keyword>
<keyword evidence="9" id="KW-1185">Reference proteome</keyword>
<reference evidence="8 9" key="1">
    <citation type="submission" date="2024-04" db="EMBL/GenBank/DDBJ databases">
        <title>whole genome sequencing of Lutimonas vermicola strain IMCC1616.</title>
        <authorList>
            <person name="Bae S.S."/>
        </authorList>
    </citation>
    <scope>NUCLEOTIDE SEQUENCE [LARGE SCALE GENOMIC DNA]</scope>
    <source>
        <strain evidence="8 9">IMCC1616</strain>
    </source>
</reference>
<evidence type="ECO:0000256" key="5">
    <source>
        <dbReference type="SAM" id="Coils"/>
    </source>
</evidence>
<feature type="transmembrane region" description="Helical" evidence="6">
    <location>
        <begin position="74"/>
        <end position="93"/>
    </location>
</feature>
<proteinExistence type="predicted"/>
<feature type="transmembrane region" description="Helical" evidence="6">
    <location>
        <begin position="99"/>
        <end position="123"/>
    </location>
</feature>
<dbReference type="EMBL" id="JBCDNA010000003">
    <property type="protein sequence ID" value="MEL4457131.1"/>
    <property type="molecule type" value="Genomic_DNA"/>
</dbReference>
<evidence type="ECO:0000313" key="8">
    <source>
        <dbReference type="EMBL" id="MEL4457131.1"/>
    </source>
</evidence>
<comment type="caution">
    <text evidence="8">The sequence shown here is derived from an EMBL/GenBank/DDBJ whole genome shotgun (WGS) entry which is preliminary data.</text>
</comment>
<evidence type="ECO:0000256" key="3">
    <source>
        <dbReference type="ARBA" id="ARBA00022989"/>
    </source>
</evidence>
<gene>
    <name evidence="8" type="ORF">AABB81_14585</name>
</gene>
<accession>A0ABU9L3V7</accession>
<name>A0ABU9L3V7_9FLAO</name>
<keyword evidence="5" id="KW-0175">Coiled coil</keyword>
<dbReference type="RefSeq" id="WP_342161291.1">
    <property type="nucleotide sequence ID" value="NZ_JBCDNA010000003.1"/>
</dbReference>
<evidence type="ECO:0000256" key="6">
    <source>
        <dbReference type="SAM" id="Phobius"/>
    </source>
</evidence>
<evidence type="ECO:0000256" key="4">
    <source>
        <dbReference type="ARBA" id="ARBA00023136"/>
    </source>
</evidence>
<comment type="subcellular location">
    <subcellularLocation>
        <location evidence="1">Membrane</location>
        <topology evidence="1">Multi-pass membrane protein</topology>
    </subcellularLocation>
</comment>
<sequence>MSETDKKKDDKKDFKDELKKGAKKIKEKAREIARDIDENTQEFQEEAKSTATEFAEGAKGVYEEITSDVGSKRIVAGIVAILFGSLGIHKFILGYQKEGLIMLVVSLLSFGFLAALVGLVGIIEGIIYLSKSDEDFFQTYQIGSKPWF</sequence>
<dbReference type="Proteomes" id="UP001474120">
    <property type="component" value="Unassembled WGS sequence"/>
</dbReference>
<evidence type="ECO:0000313" key="9">
    <source>
        <dbReference type="Proteomes" id="UP001474120"/>
    </source>
</evidence>
<feature type="domain" description="TM2" evidence="7">
    <location>
        <begin position="72"/>
        <end position="119"/>
    </location>
</feature>